<accession>A0A6J6G252</accession>
<gene>
    <name evidence="1" type="ORF">UFOPK1835_00022</name>
</gene>
<dbReference type="EMBL" id="CAEZUP010000001">
    <property type="protein sequence ID" value="CAB4595352.1"/>
    <property type="molecule type" value="Genomic_DNA"/>
</dbReference>
<evidence type="ECO:0000313" key="1">
    <source>
        <dbReference type="EMBL" id="CAB4595352.1"/>
    </source>
</evidence>
<dbReference type="AlphaFoldDB" id="A0A6J6G252"/>
<protein>
    <submittedName>
        <fullName evidence="1">Unannotated protein</fullName>
    </submittedName>
</protein>
<reference evidence="1" key="1">
    <citation type="submission" date="2020-05" db="EMBL/GenBank/DDBJ databases">
        <authorList>
            <person name="Chiriac C."/>
            <person name="Salcher M."/>
            <person name="Ghai R."/>
            <person name="Kavagutti S V."/>
        </authorList>
    </citation>
    <scope>NUCLEOTIDE SEQUENCE</scope>
</reference>
<organism evidence="1">
    <name type="scientific">freshwater metagenome</name>
    <dbReference type="NCBI Taxonomy" id="449393"/>
    <lineage>
        <taxon>unclassified sequences</taxon>
        <taxon>metagenomes</taxon>
        <taxon>ecological metagenomes</taxon>
    </lineage>
</organism>
<name>A0A6J6G252_9ZZZZ</name>
<proteinExistence type="predicted"/>
<sequence>MREATTGEHLMTYPLEAGGIDDYPVKVGSMLLTMVDPNKGFESAYNRWYERDHYYAGCMVGPWQMSGSRWVAPRSLKDLRWPEGDTAVANPTDSGSYVAIYWVQEGHHEEWTKWGEDTVTWLYSNGRGFPERKHTHTNLFDRIGAANRDADGVPVDVALDSAYDGIFAVWFDARDGHSAKSVHAELLKGAYSELMTGSNIEIVSSWQPVANPAADQPMDLGTPAGGPERLVQLIFVRGDVTDELDRMKAYTDGVAAAGLADVHLVAPFFRTVVGTDTYVNELW</sequence>